<name>A0A2M7TG13_UNCKA</name>
<reference evidence="2" key="1">
    <citation type="submission" date="2017-09" db="EMBL/GenBank/DDBJ databases">
        <title>Depth-based differentiation of microbial function through sediment-hosted aquifers and enrichment of novel symbionts in the deep terrestrial subsurface.</title>
        <authorList>
            <person name="Probst A.J."/>
            <person name="Ladd B."/>
            <person name="Jarett J.K."/>
            <person name="Geller-Mcgrath D.E."/>
            <person name="Sieber C.M.K."/>
            <person name="Emerson J.B."/>
            <person name="Anantharaman K."/>
            <person name="Thomas B.C."/>
            <person name="Malmstrom R."/>
            <person name="Stieglmeier M."/>
            <person name="Klingl A."/>
            <person name="Woyke T."/>
            <person name="Ryan C.M."/>
            <person name="Banfield J.F."/>
        </authorList>
    </citation>
    <scope>NUCLEOTIDE SEQUENCE [LARGE SCALE GENOMIC DNA]</scope>
</reference>
<accession>A0A2M7TG13</accession>
<organism evidence="1 2">
    <name type="scientific">candidate division WWE3 bacterium CG_4_10_14_0_2_um_filter_41_14</name>
    <dbReference type="NCBI Taxonomy" id="1975072"/>
    <lineage>
        <taxon>Bacteria</taxon>
        <taxon>Katanobacteria</taxon>
    </lineage>
</organism>
<dbReference type="EMBL" id="PFNL01000162">
    <property type="protein sequence ID" value="PIZ44839.1"/>
    <property type="molecule type" value="Genomic_DNA"/>
</dbReference>
<dbReference type="AlphaFoldDB" id="A0A2M7TG13"/>
<comment type="caution">
    <text evidence="1">The sequence shown here is derived from an EMBL/GenBank/DDBJ whole genome shotgun (WGS) entry which is preliminary data.</text>
</comment>
<evidence type="ECO:0000313" key="1">
    <source>
        <dbReference type="EMBL" id="PIZ44839.1"/>
    </source>
</evidence>
<evidence type="ECO:0000313" key="2">
    <source>
        <dbReference type="Proteomes" id="UP000228920"/>
    </source>
</evidence>
<gene>
    <name evidence="1" type="ORF">COY32_05925</name>
</gene>
<sequence length="66" mass="7826">MYQKVTFVTQWVKLDGSYPLNVLFFFLYKDRVAYWVGNYCRAFLLESEQSCVQNVYDLVLVLTDGK</sequence>
<proteinExistence type="predicted"/>
<dbReference type="Proteomes" id="UP000228920">
    <property type="component" value="Unassembled WGS sequence"/>
</dbReference>
<protein>
    <submittedName>
        <fullName evidence="1">Uncharacterized protein</fullName>
    </submittedName>
</protein>